<feature type="transmembrane region" description="Helical" evidence="1">
    <location>
        <begin position="20"/>
        <end position="41"/>
    </location>
</feature>
<dbReference type="AlphaFoldDB" id="A0A409YCX3"/>
<evidence type="ECO:0000313" key="3">
    <source>
        <dbReference type="Proteomes" id="UP000284706"/>
    </source>
</evidence>
<sequence>MDFPSDASQERVLDAGFNGQLLTNMLIGAYTVVFLGTAYIYRMVLLMHRLGFVPIVGKASRSNLVFGSITILYVAYLVQVAIEWYSAKQAFINNGTTRESIFISFFLGPGWETYVTDICTFVVAIFADALLEKMGVERLQQIWRCFNVWDRSLRAICLPSFFLLGEIGTVFCCLISTVSLTPFAGIDLALIIIAPIAHFQPSPSQTHTLNALIGSSLFVTSAATITSTLLIAYRIHATSKHNVLKSSRSRFNHIVEILAESAAAYAVASLALAIESIIPQTSSSNNLVVLVCNAYLTPLYGFIAGVAPTIMVARVALAPDKVNDISAISHISGLHFQSTALTSTQGGHDRESLPDQGYLEDSEKALAKDAAAVRFA</sequence>
<keyword evidence="1" id="KW-0812">Transmembrane</keyword>
<dbReference type="Proteomes" id="UP000284706">
    <property type="component" value="Unassembled WGS sequence"/>
</dbReference>
<reference evidence="2 3" key="1">
    <citation type="journal article" date="2018" name="Evol. Lett.">
        <title>Horizontal gene cluster transfer increased hallucinogenic mushroom diversity.</title>
        <authorList>
            <person name="Reynolds H.T."/>
            <person name="Vijayakumar V."/>
            <person name="Gluck-Thaler E."/>
            <person name="Korotkin H.B."/>
            <person name="Matheny P.B."/>
            <person name="Slot J.C."/>
        </authorList>
    </citation>
    <scope>NUCLEOTIDE SEQUENCE [LARGE SCALE GENOMIC DNA]</scope>
    <source>
        <strain evidence="2 3">SRW20</strain>
    </source>
</reference>
<name>A0A409YCX3_9AGAR</name>
<accession>A0A409YCX3</accession>
<keyword evidence="1" id="KW-1133">Transmembrane helix</keyword>
<dbReference type="STRING" id="231916.A0A409YCX3"/>
<feature type="transmembrane region" description="Helical" evidence="1">
    <location>
        <begin position="62"/>
        <end position="82"/>
    </location>
</feature>
<feature type="transmembrane region" description="Helical" evidence="1">
    <location>
        <begin position="254"/>
        <end position="278"/>
    </location>
</feature>
<feature type="transmembrane region" description="Helical" evidence="1">
    <location>
        <begin position="114"/>
        <end position="131"/>
    </location>
</feature>
<protein>
    <recommendedName>
        <fullName evidence="4">G-protein coupled receptors family 1 profile domain-containing protein</fullName>
    </recommendedName>
</protein>
<keyword evidence="3" id="KW-1185">Reference proteome</keyword>
<keyword evidence="1" id="KW-0472">Membrane</keyword>
<evidence type="ECO:0000313" key="2">
    <source>
        <dbReference type="EMBL" id="PPR00850.1"/>
    </source>
</evidence>
<dbReference type="EMBL" id="NHYE01000982">
    <property type="protein sequence ID" value="PPR00850.1"/>
    <property type="molecule type" value="Genomic_DNA"/>
</dbReference>
<feature type="transmembrane region" description="Helical" evidence="1">
    <location>
        <begin position="211"/>
        <end position="233"/>
    </location>
</feature>
<comment type="caution">
    <text evidence="2">The sequence shown here is derived from an EMBL/GenBank/DDBJ whole genome shotgun (WGS) entry which is preliminary data.</text>
</comment>
<proteinExistence type="predicted"/>
<feature type="transmembrane region" description="Helical" evidence="1">
    <location>
        <begin position="298"/>
        <end position="317"/>
    </location>
</feature>
<organism evidence="2 3">
    <name type="scientific">Gymnopilus dilepis</name>
    <dbReference type="NCBI Taxonomy" id="231916"/>
    <lineage>
        <taxon>Eukaryota</taxon>
        <taxon>Fungi</taxon>
        <taxon>Dikarya</taxon>
        <taxon>Basidiomycota</taxon>
        <taxon>Agaricomycotina</taxon>
        <taxon>Agaricomycetes</taxon>
        <taxon>Agaricomycetidae</taxon>
        <taxon>Agaricales</taxon>
        <taxon>Agaricineae</taxon>
        <taxon>Hymenogastraceae</taxon>
        <taxon>Gymnopilus</taxon>
    </lineage>
</organism>
<dbReference type="OrthoDB" id="3265004at2759"/>
<gene>
    <name evidence="2" type="ORF">CVT26_012485</name>
</gene>
<evidence type="ECO:0008006" key="4">
    <source>
        <dbReference type="Google" id="ProtNLM"/>
    </source>
</evidence>
<dbReference type="InParanoid" id="A0A409YCX3"/>
<evidence type="ECO:0000256" key="1">
    <source>
        <dbReference type="SAM" id="Phobius"/>
    </source>
</evidence>
<feature type="transmembrane region" description="Helical" evidence="1">
    <location>
        <begin position="152"/>
        <end position="178"/>
    </location>
</feature>